<dbReference type="EMBL" id="BGZK01000187">
    <property type="protein sequence ID" value="GBP26929.1"/>
    <property type="molecule type" value="Genomic_DNA"/>
</dbReference>
<dbReference type="AlphaFoldDB" id="A0A4C1UKT0"/>
<dbReference type="OrthoDB" id="21443at2759"/>
<evidence type="ECO:0000313" key="2">
    <source>
        <dbReference type="Proteomes" id="UP000299102"/>
    </source>
</evidence>
<reference evidence="1 2" key="1">
    <citation type="journal article" date="2019" name="Commun. Biol.">
        <title>The bagworm genome reveals a unique fibroin gene that provides high tensile strength.</title>
        <authorList>
            <person name="Kono N."/>
            <person name="Nakamura H."/>
            <person name="Ohtoshi R."/>
            <person name="Tomita M."/>
            <person name="Numata K."/>
            <person name="Arakawa K."/>
        </authorList>
    </citation>
    <scope>NUCLEOTIDE SEQUENCE [LARGE SCALE GENOMIC DNA]</scope>
</reference>
<sequence length="162" mass="17984">MIINHFGNQRKRKFPGPAGLLTGSLNESKDEDACQIEVLSQDIDYSAINENIQIFESSLWKNLIDYVRESNLEIKVDSVKSIKQQALSGNLKKKKAQIITALVEAIDRSATDPLIILRDSSDTRNSRGNTNVLLASKGRNKISDGGIWADEWTRGGVDQGVR</sequence>
<keyword evidence="2" id="KW-1185">Reference proteome</keyword>
<evidence type="ECO:0000313" key="1">
    <source>
        <dbReference type="EMBL" id="GBP26929.1"/>
    </source>
</evidence>
<proteinExistence type="predicted"/>
<gene>
    <name evidence="1" type="ORF">EVAR_95715_1</name>
</gene>
<name>A0A4C1UKT0_EUMVA</name>
<protein>
    <submittedName>
        <fullName evidence="1">Uncharacterized protein</fullName>
    </submittedName>
</protein>
<comment type="caution">
    <text evidence="1">The sequence shown here is derived from an EMBL/GenBank/DDBJ whole genome shotgun (WGS) entry which is preliminary data.</text>
</comment>
<dbReference type="Proteomes" id="UP000299102">
    <property type="component" value="Unassembled WGS sequence"/>
</dbReference>
<accession>A0A4C1UKT0</accession>
<organism evidence="1 2">
    <name type="scientific">Eumeta variegata</name>
    <name type="common">Bagworm moth</name>
    <name type="synonym">Eumeta japonica</name>
    <dbReference type="NCBI Taxonomy" id="151549"/>
    <lineage>
        <taxon>Eukaryota</taxon>
        <taxon>Metazoa</taxon>
        <taxon>Ecdysozoa</taxon>
        <taxon>Arthropoda</taxon>
        <taxon>Hexapoda</taxon>
        <taxon>Insecta</taxon>
        <taxon>Pterygota</taxon>
        <taxon>Neoptera</taxon>
        <taxon>Endopterygota</taxon>
        <taxon>Lepidoptera</taxon>
        <taxon>Glossata</taxon>
        <taxon>Ditrysia</taxon>
        <taxon>Tineoidea</taxon>
        <taxon>Psychidae</taxon>
        <taxon>Oiketicinae</taxon>
        <taxon>Eumeta</taxon>
    </lineage>
</organism>